<dbReference type="PANTHER" id="PTHR11076">
    <property type="entry name" value="DNA REPAIR POLYMERASE UMUC / TRANSFERASE FAMILY MEMBER"/>
    <property type="match status" value="1"/>
</dbReference>
<evidence type="ECO:0000256" key="20">
    <source>
        <dbReference type="PROSITE-ProRule" id="PRU01256"/>
    </source>
</evidence>
<dbReference type="Gene3D" id="3.30.70.270">
    <property type="match status" value="1"/>
</dbReference>
<keyword evidence="11 20" id="KW-0227">DNA damage</keyword>
<dbReference type="Gene3D" id="3.40.1170.60">
    <property type="match status" value="1"/>
</dbReference>
<dbReference type="PANTHER" id="PTHR11076:SF33">
    <property type="entry name" value="DNA POLYMERASE KAPPA"/>
    <property type="match status" value="1"/>
</dbReference>
<feature type="compositionally biased region" description="Polar residues" evidence="21">
    <location>
        <begin position="782"/>
        <end position="798"/>
    </location>
</feature>
<evidence type="ECO:0000256" key="18">
    <source>
        <dbReference type="ARBA" id="ARBA00023242"/>
    </source>
</evidence>
<dbReference type="InterPro" id="IPR036775">
    <property type="entry name" value="DNA_pol_Y-fam_lit_finger_sf"/>
</dbReference>
<dbReference type="FunFam" id="1.10.150.20:FF:000039">
    <property type="entry name" value="Polymerase (DNA directed) kappa"/>
    <property type="match status" value="1"/>
</dbReference>
<reference evidence="25 26" key="1">
    <citation type="submission" date="2025-04" db="UniProtKB">
        <authorList>
            <consortium name="RefSeq"/>
        </authorList>
    </citation>
    <scope>IDENTIFICATION</scope>
</reference>
<evidence type="ECO:0000256" key="10">
    <source>
        <dbReference type="ARBA" id="ARBA00022723"/>
    </source>
</evidence>
<keyword evidence="17 20" id="KW-0234">DNA repair</keyword>
<evidence type="ECO:0000256" key="7">
    <source>
        <dbReference type="ARBA" id="ARBA00022679"/>
    </source>
</evidence>
<keyword evidence="18" id="KW-0539">Nucleus</keyword>
<accession>A0A8B7YQ85</accession>
<dbReference type="PROSITE" id="PS51908">
    <property type="entry name" value="ZF_UBZ4"/>
    <property type="match status" value="1"/>
</dbReference>
<evidence type="ECO:0000256" key="5">
    <source>
        <dbReference type="ARBA" id="ARBA00016178"/>
    </source>
</evidence>
<dbReference type="Gene3D" id="1.10.150.810">
    <property type="match status" value="1"/>
</dbReference>
<dbReference type="HAMAP" id="MF_01113">
    <property type="entry name" value="DNApol_IV"/>
    <property type="match status" value="1"/>
</dbReference>
<evidence type="ECO:0000256" key="4">
    <source>
        <dbReference type="ARBA" id="ARBA00012417"/>
    </source>
</evidence>
<dbReference type="InterPro" id="IPR001126">
    <property type="entry name" value="UmuC"/>
</dbReference>
<dbReference type="RefSeq" id="XP_022095456.1">
    <property type="nucleotide sequence ID" value="XM_022239764.1"/>
</dbReference>
<name>A0A8B7YQ85_ACAPL</name>
<dbReference type="RefSeq" id="XP_022095439.1">
    <property type="nucleotide sequence ID" value="XM_022239747.1"/>
</dbReference>
<dbReference type="Pfam" id="PF00817">
    <property type="entry name" value="IMS"/>
    <property type="match status" value="1"/>
</dbReference>
<feature type="region of interest" description="Disordered" evidence="21">
    <location>
        <begin position="782"/>
        <end position="830"/>
    </location>
</feature>
<dbReference type="Gene3D" id="3.30.160.60">
    <property type="entry name" value="Classic Zinc Finger"/>
    <property type="match status" value="1"/>
</dbReference>
<feature type="compositionally biased region" description="Polar residues" evidence="21">
    <location>
        <begin position="632"/>
        <end position="642"/>
    </location>
</feature>
<evidence type="ECO:0000256" key="15">
    <source>
        <dbReference type="ARBA" id="ARBA00022932"/>
    </source>
</evidence>
<dbReference type="FunFam" id="3.40.1170.60:FF:000002">
    <property type="entry name" value="Polymerase (DNA directed) kappa"/>
    <property type="match status" value="1"/>
</dbReference>
<evidence type="ECO:0000256" key="1">
    <source>
        <dbReference type="ARBA" id="ARBA00001946"/>
    </source>
</evidence>
<evidence type="ECO:0000313" key="27">
    <source>
        <dbReference type="RefSeq" id="XP_022095456.1"/>
    </source>
</evidence>
<evidence type="ECO:0000259" key="23">
    <source>
        <dbReference type="PROSITE" id="PS51908"/>
    </source>
</evidence>
<keyword evidence="13" id="KW-0862">Zinc</keyword>
<dbReference type="GeneID" id="110981807"/>
<dbReference type="RefSeq" id="XP_022095448.1">
    <property type="nucleotide sequence ID" value="XM_022239756.1"/>
</dbReference>
<dbReference type="GO" id="GO:0006260">
    <property type="term" value="P:DNA replication"/>
    <property type="evidence" value="ECO:0007669"/>
    <property type="project" value="UniProtKB-KW"/>
</dbReference>
<dbReference type="SUPFAM" id="SSF56672">
    <property type="entry name" value="DNA/RNA polymerases"/>
    <property type="match status" value="1"/>
</dbReference>
<evidence type="ECO:0000313" key="25">
    <source>
        <dbReference type="RefSeq" id="XP_022095439.1"/>
    </source>
</evidence>
<dbReference type="CDD" id="cd03586">
    <property type="entry name" value="PolY_Pol_IV_kappa"/>
    <property type="match status" value="1"/>
</dbReference>
<evidence type="ECO:0000256" key="6">
    <source>
        <dbReference type="ARBA" id="ARBA00022457"/>
    </source>
</evidence>
<dbReference type="CTD" id="51426"/>
<keyword evidence="9" id="KW-0235">DNA replication</keyword>
<evidence type="ECO:0000256" key="2">
    <source>
        <dbReference type="ARBA" id="ARBA00004123"/>
    </source>
</evidence>
<keyword evidence="6" id="KW-0515">Mutator protein</keyword>
<evidence type="ECO:0000313" key="26">
    <source>
        <dbReference type="RefSeq" id="XP_022095448.1"/>
    </source>
</evidence>
<evidence type="ECO:0000256" key="13">
    <source>
        <dbReference type="ARBA" id="ARBA00022833"/>
    </source>
</evidence>
<gene>
    <name evidence="25 26 27 28" type="primary">LOC110981807</name>
</gene>
<keyword evidence="8" id="KW-0548">Nucleotidyltransferase</keyword>
<evidence type="ECO:0000256" key="11">
    <source>
        <dbReference type="ARBA" id="ARBA00022763"/>
    </source>
</evidence>
<dbReference type="EC" id="2.7.7.7" evidence="4"/>
<dbReference type="GO" id="GO:0003684">
    <property type="term" value="F:damaged DNA binding"/>
    <property type="evidence" value="ECO:0007669"/>
    <property type="project" value="InterPro"/>
</dbReference>
<dbReference type="FunFam" id="3.30.1490.100:FF:000004">
    <property type="entry name" value="DNA polymerase IV"/>
    <property type="match status" value="1"/>
</dbReference>
<dbReference type="Pfam" id="PF11799">
    <property type="entry name" value="IMS_C"/>
    <property type="match status" value="1"/>
</dbReference>
<dbReference type="PROSITE" id="PS50173">
    <property type="entry name" value="UMUC"/>
    <property type="match status" value="1"/>
</dbReference>
<feature type="region of interest" description="Disordered" evidence="21">
    <location>
        <begin position="631"/>
        <end position="673"/>
    </location>
</feature>
<comment type="cofactor">
    <cofactor evidence="1">
        <name>Mg(2+)</name>
        <dbReference type="ChEBI" id="CHEBI:18420"/>
    </cofactor>
</comment>
<dbReference type="GO" id="GO:0003887">
    <property type="term" value="F:DNA-directed DNA polymerase activity"/>
    <property type="evidence" value="ECO:0007669"/>
    <property type="project" value="UniProtKB-KW"/>
</dbReference>
<dbReference type="FunFam" id="1.10.150.810:FF:000005">
    <property type="entry name" value="DNA polymerase kappa-like"/>
    <property type="match status" value="1"/>
</dbReference>
<evidence type="ECO:0000256" key="16">
    <source>
        <dbReference type="ARBA" id="ARBA00023125"/>
    </source>
</evidence>
<dbReference type="SUPFAM" id="SSF100879">
    <property type="entry name" value="Lesion bypass DNA polymerase (Y-family), little finger domain"/>
    <property type="match status" value="1"/>
</dbReference>
<evidence type="ECO:0000256" key="12">
    <source>
        <dbReference type="ARBA" id="ARBA00022771"/>
    </source>
</evidence>
<dbReference type="GO" id="GO:0005634">
    <property type="term" value="C:nucleus"/>
    <property type="evidence" value="ECO:0007669"/>
    <property type="project" value="UniProtKB-SubCell"/>
</dbReference>
<keyword evidence="10" id="KW-0479">Metal-binding</keyword>
<dbReference type="FunFam" id="1.10.150.810:FF:000001">
    <property type="entry name" value="DNA polymerase kappa"/>
    <property type="match status" value="1"/>
</dbReference>
<keyword evidence="14" id="KW-0460">Magnesium</keyword>
<protein>
    <recommendedName>
        <fullName evidence="5">DNA polymerase kappa</fullName>
        <ecNumber evidence="4">2.7.7.7</ecNumber>
    </recommendedName>
</protein>
<dbReference type="InterPro" id="IPR050116">
    <property type="entry name" value="DNA_polymerase-Y"/>
</dbReference>
<feature type="region of interest" description="Disordered" evidence="21">
    <location>
        <begin position="263"/>
        <end position="333"/>
    </location>
</feature>
<feature type="compositionally biased region" description="Basic and acidic residues" evidence="21">
    <location>
        <begin position="298"/>
        <end position="309"/>
    </location>
</feature>
<feature type="domain" description="UBZ4-type" evidence="23">
    <location>
        <begin position="745"/>
        <end position="775"/>
    </location>
</feature>
<comment type="catalytic activity">
    <reaction evidence="19">
        <text>DNA(n) + a 2'-deoxyribonucleoside 5'-triphosphate = DNA(n+1) + diphosphate</text>
        <dbReference type="Rhea" id="RHEA:22508"/>
        <dbReference type="Rhea" id="RHEA-COMP:17339"/>
        <dbReference type="Rhea" id="RHEA-COMP:17340"/>
        <dbReference type="ChEBI" id="CHEBI:33019"/>
        <dbReference type="ChEBI" id="CHEBI:61560"/>
        <dbReference type="ChEBI" id="CHEBI:173112"/>
        <dbReference type="EC" id="2.7.7.7"/>
    </reaction>
</comment>
<dbReference type="InterPro" id="IPR006642">
    <property type="entry name" value="Rad18_UBZ4"/>
</dbReference>
<evidence type="ECO:0000313" key="28">
    <source>
        <dbReference type="RefSeq" id="XP_022095465.1"/>
    </source>
</evidence>
<dbReference type="GO" id="GO:0042276">
    <property type="term" value="P:error-prone translesion synthesis"/>
    <property type="evidence" value="ECO:0007669"/>
    <property type="project" value="TreeGrafter"/>
</dbReference>
<evidence type="ECO:0000256" key="9">
    <source>
        <dbReference type="ARBA" id="ARBA00022705"/>
    </source>
</evidence>
<sequence>MDMEDTDWNEDEVEEDEPRWTEPADLLLGVHSGGWREASLSSFSAKPSVSTSCERNDSIMSRMALNDNKAGMDGLDKEKINKIIMEASKGSRFYENERKKEAQVNQRIDRMMQQLAGITQQQKAAALVEMDAMIAELETSRDLSRSIVHLDMDAFYAAVEMRDNPSLKDKPMAVGGMSMLSTSNYHARRYGVRAAMPGFIGKKLCPELVIVPTNFDKYRAVSAQVREILAQYDPNFCPMSLDEAYFDLTGHLERRKGFSEAQRTFDYRDRNQEEDGWNGGGSDGRRCANLSGTQYPHQEGDIEDVRRDGAVSNRTGDEDILPSSRHHQDFSSDTSAPCLCVESTDSSDNCCTRSRGETERTISNAVKVATSGKGRQCRTFGFTIEEAVEEIRFRIEQKTQLTASAGIAPNVMLAKICSDKNKPNGQYRIQPDREAVMEFIQVLPIRKVSGIGKVTEKMLSALGVQTCTDLYQQRALLHLLFSQISSQHFLRISLGIGSTKVERDSERKSMSTERTFGELHRPADLYSKCHELCQALAEDLQSEELTGKTVTIKLKTVKFEVKTKACSVPTCISSAESIFSVAKDLLRAEISACKPEPLRLRLMGVRLSNLQPCGAATNKQGNITEFFRKQRQTPALQSQQLPKMQPGISNGEERPKSQNTATVNISSNSPHKRVGTDLANAVLEPELSTSKAHMDVSVSQSHPRDLESWQLSEERTRDDLTIAENHKHTAETGEVPKGLLVASSDLLCPVCNVPQPCTDLEAFNEHVDLCLNRRAIRDMLKQQASEEMPTTSRSSTSPAKGKRSLSGPKSAAKRRKQEVTQTNTLDKFFS</sequence>
<dbReference type="Gene3D" id="3.30.1490.100">
    <property type="entry name" value="DNA polymerase, Y-family, little finger domain"/>
    <property type="match status" value="1"/>
</dbReference>
<evidence type="ECO:0000256" key="3">
    <source>
        <dbReference type="ARBA" id="ARBA00010945"/>
    </source>
</evidence>
<evidence type="ECO:0000256" key="14">
    <source>
        <dbReference type="ARBA" id="ARBA00022842"/>
    </source>
</evidence>
<dbReference type="OMA" id="WELCEAL"/>
<feature type="compositionally biased region" description="Polar residues" evidence="21">
    <location>
        <begin position="819"/>
        <end position="830"/>
    </location>
</feature>
<keyword evidence="24" id="KW-1185">Reference proteome</keyword>
<feature type="domain" description="UmuC" evidence="22">
    <location>
        <begin position="147"/>
        <end position="452"/>
    </location>
</feature>
<proteinExistence type="inferred from homology"/>
<organism evidence="24 25">
    <name type="scientific">Acanthaster planci</name>
    <name type="common">Crown-of-thorns starfish</name>
    <dbReference type="NCBI Taxonomy" id="133434"/>
    <lineage>
        <taxon>Eukaryota</taxon>
        <taxon>Metazoa</taxon>
        <taxon>Echinodermata</taxon>
        <taxon>Eleutherozoa</taxon>
        <taxon>Asterozoa</taxon>
        <taxon>Asteroidea</taxon>
        <taxon>Valvatacea</taxon>
        <taxon>Valvatida</taxon>
        <taxon>Acanthasteridae</taxon>
        <taxon>Acanthaster</taxon>
    </lineage>
</organism>
<dbReference type="OrthoDB" id="1747274at2759"/>
<dbReference type="GO" id="GO:0008270">
    <property type="term" value="F:zinc ion binding"/>
    <property type="evidence" value="ECO:0007669"/>
    <property type="project" value="UniProtKB-KW"/>
</dbReference>
<keyword evidence="15" id="KW-0239">DNA-directed DNA polymerase</keyword>
<dbReference type="GO" id="GO:0006281">
    <property type="term" value="P:DNA repair"/>
    <property type="evidence" value="ECO:0007669"/>
    <property type="project" value="UniProtKB-KW"/>
</dbReference>
<dbReference type="InterPro" id="IPR022880">
    <property type="entry name" value="DNApol_IV"/>
</dbReference>
<dbReference type="AlphaFoldDB" id="A0A8B7YQ85"/>
<evidence type="ECO:0000313" key="24">
    <source>
        <dbReference type="Proteomes" id="UP000694845"/>
    </source>
</evidence>
<dbReference type="PIRSF" id="PIRSF036603">
    <property type="entry name" value="DPol_eta"/>
    <property type="match status" value="1"/>
</dbReference>
<dbReference type="InterPro" id="IPR043128">
    <property type="entry name" value="Rev_trsase/Diguanyl_cyclase"/>
</dbReference>
<feature type="compositionally biased region" description="Basic and acidic residues" evidence="21">
    <location>
        <begin position="263"/>
        <end position="273"/>
    </location>
</feature>
<feature type="compositionally biased region" description="Polar residues" evidence="21">
    <location>
        <begin position="657"/>
        <end position="669"/>
    </location>
</feature>
<keyword evidence="7" id="KW-0808">Transferase</keyword>
<evidence type="ECO:0000259" key="22">
    <source>
        <dbReference type="PROSITE" id="PS50173"/>
    </source>
</evidence>
<dbReference type="InterPro" id="IPR043502">
    <property type="entry name" value="DNA/RNA_pol_sf"/>
</dbReference>
<dbReference type="KEGG" id="aplc:110981807"/>
<keyword evidence="12 20" id="KW-0863">Zinc-finger</keyword>
<dbReference type="Proteomes" id="UP000694845">
    <property type="component" value="Unplaced"/>
</dbReference>
<comment type="similarity">
    <text evidence="3">Belongs to the DNA polymerase type-Y family.</text>
</comment>
<dbReference type="RefSeq" id="XP_022095465.1">
    <property type="nucleotide sequence ID" value="XM_022239773.1"/>
</dbReference>
<dbReference type="Gene3D" id="1.10.150.20">
    <property type="entry name" value="5' to 3' exonuclease, C-terminal subdomain"/>
    <property type="match status" value="1"/>
</dbReference>
<dbReference type="InterPro" id="IPR017961">
    <property type="entry name" value="DNA_pol_Y-fam_little_finger"/>
</dbReference>
<evidence type="ECO:0000256" key="8">
    <source>
        <dbReference type="ARBA" id="ARBA00022695"/>
    </source>
</evidence>
<evidence type="ECO:0000256" key="19">
    <source>
        <dbReference type="ARBA" id="ARBA00049244"/>
    </source>
</evidence>
<comment type="subcellular location">
    <subcellularLocation>
        <location evidence="2">Nucleus</location>
    </subcellularLocation>
</comment>
<evidence type="ECO:0000256" key="21">
    <source>
        <dbReference type="SAM" id="MobiDB-lite"/>
    </source>
</evidence>
<evidence type="ECO:0000256" key="17">
    <source>
        <dbReference type="ARBA" id="ARBA00023204"/>
    </source>
</evidence>
<keyword evidence="16" id="KW-0238">DNA-binding</keyword>